<dbReference type="PROSITE" id="PS50977">
    <property type="entry name" value="HTH_TETR_2"/>
    <property type="match status" value="1"/>
</dbReference>
<feature type="domain" description="HTH tetR-type" evidence="5">
    <location>
        <begin position="4"/>
        <end position="64"/>
    </location>
</feature>
<dbReference type="PANTHER" id="PTHR47506:SF6">
    <property type="entry name" value="HTH-TYPE TRANSCRIPTIONAL REPRESSOR NEMR"/>
    <property type="match status" value="1"/>
</dbReference>
<name>A0A7Y9NLP5_9BACT</name>
<dbReference type="InterPro" id="IPR036271">
    <property type="entry name" value="Tet_transcr_reg_TetR-rel_C_sf"/>
</dbReference>
<dbReference type="SUPFAM" id="SSF48498">
    <property type="entry name" value="Tetracyclin repressor-like, C-terminal domain"/>
    <property type="match status" value="1"/>
</dbReference>
<dbReference type="GO" id="GO:0003677">
    <property type="term" value="F:DNA binding"/>
    <property type="evidence" value="ECO:0007669"/>
    <property type="project" value="UniProtKB-UniRule"/>
</dbReference>
<evidence type="ECO:0000256" key="4">
    <source>
        <dbReference type="PROSITE-ProRule" id="PRU00335"/>
    </source>
</evidence>
<evidence type="ECO:0000256" key="3">
    <source>
        <dbReference type="ARBA" id="ARBA00023163"/>
    </source>
</evidence>
<evidence type="ECO:0000313" key="7">
    <source>
        <dbReference type="Proteomes" id="UP000534186"/>
    </source>
</evidence>
<feature type="DNA-binding region" description="H-T-H motif" evidence="4">
    <location>
        <begin position="27"/>
        <end position="46"/>
    </location>
</feature>
<dbReference type="EMBL" id="JACCCV010000001">
    <property type="protein sequence ID" value="NYF51618.1"/>
    <property type="molecule type" value="Genomic_DNA"/>
</dbReference>
<evidence type="ECO:0000313" key="6">
    <source>
        <dbReference type="EMBL" id="NYF51618.1"/>
    </source>
</evidence>
<evidence type="ECO:0000259" key="5">
    <source>
        <dbReference type="PROSITE" id="PS50977"/>
    </source>
</evidence>
<dbReference type="Proteomes" id="UP000534186">
    <property type="component" value="Unassembled WGS sequence"/>
</dbReference>
<keyword evidence="3" id="KW-0804">Transcription</keyword>
<comment type="caution">
    <text evidence="6">The sequence shown here is derived from an EMBL/GenBank/DDBJ whole genome shotgun (WGS) entry which is preliminary data.</text>
</comment>
<dbReference type="InterPro" id="IPR009057">
    <property type="entry name" value="Homeodomain-like_sf"/>
</dbReference>
<dbReference type="InterPro" id="IPR001647">
    <property type="entry name" value="HTH_TetR"/>
</dbReference>
<dbReference type="Gene3D" id="1.10.357.10">
    <property type="entry name" value="Tetracycline Repressor, domain 2"/>
    <property type="match status" value="1"/>
</dbReference>
<accession>A0A7Y9NLP5</accession>
<dbReference type="PANTHER" id="PTHR47506">
    <property type="entry name" value="TRANSCRIPTIONAL REGULATORY PROTEIN"/>
    <property type="match status" value="1"/>
</dbReference>
<dbReference type="AlphaFoldDB" id="A0A7Y9NLP5"/>
<reference evidence="6 7" key="1">
    <citation type="submission" date="2020-07" db="EMBL/GenBank/DDBJ databases">
        <title>Genomic Encyclopedia of Type Strains, Phase IV (KMG-V): Genome sequencing to study the core and pangenomes of soil and plant-associated prokaryotes.</title>
        <authorList>
            <person name="Whitman W."/>
        </authorList>
    </citation>
    <scope>NUCLEOTIDE SEQUENCE [LARGE SCALE GENOMIC DNA]</scope>
    <source>
        <strain evidence="6 7">M8UP30</strain>
    </source>
</reference>
<proteinExistence type="predicted"/>
<keyword evidence="1" id="KW-0805">Transcription regulation</keyword>
<dbReference type="Pfam" id="PF16925">
    <property type="entry name" value="TetR_C_13"/>
    <property type="match status" value="1"/>
</dbReference>
<dbReference type="InterPro" id="IPR011075">
    <property type="entry name" value="TetR_C"/>
</dbReference>
<dbReference type="PRINTS" id="PR00455">
    <property type="entry name" value="HTHTETR"/>
</dbReference>
<dbReference type="Pfam" id="PF00440">
    <property type="entry name" value="TetR_N"/>
    <property type="match status" value="1"/>
</dbReference>
<gene>
    <name evidence="6" type="ORF">HDF12_001983</name>
</gene>
<keyword evidence="2 4" id="KW-0238">DNA-binding</keyword>
<organism evidence="6 7">
    <name type="scientific">Tunturiibacter lichenicola</name>
    <dbReference type="NCBI Taxonomy" id="2051959"/>
    <lineage>
        <taxon>Bacteria</taxon>
        <taxon>Pseudomonadati</taxon>
        <taxon>Acidobacteriota</taxon>
        <taxon>Terriglobia</taxon>
        <taxon>Terriglobales</taxon>
        <taxon>Acidobacteriaceae</taxon>
        <taxon>Tunturiibacter</taxon>
    </lineage>
</organism>
<sequence>MAKHSHRDKILESGLRVVHERGFTGASVRDIVRAAGVPQGSFSNHFASKEAFGVEILNLYFEQTLEIIRKTLHNKELAPLARIRAYVEDVDASLLKKDELNGCLMGNLSLESGEQSPMIQRRLAELFTEVQKEIADCVRDAVKAKELPPSTNAKDLATFIHASLEGALLQSRAEQSRVAMDRYKRILYSTILI</sequence>
<evidence type="ECO:0000256" key="1">
    <source>
        <dbReference type="ARBA" id="ARBA00023015"/>
    </source>
</evidence>
<protein>
    <submittedName>
        <fullName evidence="6">TetR/AcrR family transcriptional repressor of nem operon</fullName>
    </submittedName>
</protein>
<evidence type="ECO:0000256" key="2">
    <source>
        <dbReference type="ARBA" id="ARBA00023125"/>
    </source>
</evidence>
<dbReference type="SUPFAM" id="SSF46689">
    <property type="entry name" value="Homeodomain-like"/>
    <property type="match status" value="1"/>
</dbReference>